<evidence type="ECO:0000313" key="3">
    <source>
        <dbReference type="EMBL" id="VAV90736.1"/>
    </source>
</evidence>
<keyword evidence="1" id="KW-0175">Coiled coil</keyword>
<evidence type="ECO:0000256" key="1">
    <source>
        <dbReference type="SAM" id="Coils"/>
    </source>
</evidence>
<proteinExistence type="predicted"/>
<dbReference type="AlphaFoldDB" id="A0A3B0RQ58"/>
<dbReference type="EMBL" id="UOEE01000116">
    <property type="protein sequence ID" value="VAV90736.1"/>
    <property type="molecule type" value="Genomic_DNA"/>
</dbReference>
<organism evidence="3">
    <name type="scientific">hydrothermal vent metagenome</name>
    <dbReference type="NCBI Taxonomy" id="652676"/>
    <lineage>
        <taxon>unclassified sequences</taxon>
        <taxon>metagenomes</taxon>
        <taxon>ecological metagenomes</taxon>
    </lineage>
</organism>
<feature type="domain" description="DM13" evidence="2">
    <location>
        <begin position="186"/>
        <end position="291"/>
    </location>
</feature>
<dbReference type="PROSITE" id="PS51257">
    <property type="entry name" value="PROKAR_LIPOPROTEIN"/>
    <property type="match status" value="1"/>
</dbReference>
<dbReference type="Pfam" id="PF10517">
    <property type="entry name" value="DM13"/>
    <property type="match status" value="1"/>
</dbReference>
<dbReference type="PROSITE" id="PS51549">
    <property type="entry name" value="DM13"/>
    <property type="match status" value="1"/>
</dbReference>
<protein>
    <recommendedName>
        <fullName evidence="2">DM13 domain-containing protein</fullName>
    </recommendedName>
</protein>
<sequence length="291" mass="30899">MRFLTLSVTSLLLGTALISACSEEQTTAVSAPTPVTASKVETKPAALTEAEIAAEANRVAQEKLAAETAAAAQAQAAIDAAASKKLAAEEAAEARKLTATRAEFDQKRREAEAAFKNAEQRADAQRAAQAAAKALAAKQAAAEQAAKTAAAEAEQAAKAATEQAAKDAEIAKARAYALRDRVIAQGTFTKKKKSINGGWSIVMQDGKRYLRFDDGFKTKWVDDLQVFLSPQGIAAANGKNAGQDVYRLAPLTAKKGAQEYAIPDEVDLDIYKSILIHCEEYNLLWGGTDIR</sequence>
<accession>A0A3B0RQ58</accession>
<reference evidence="3" key="1">
    <citation type="submission" date="2018-06" db="EMBL/GenBank/DDBJ databases">
        <authorList>
            <person name="Zhirakovskaya E."/>
        </authorList>
    </citation>
    <scope>NUCLEOTIDE SEQUENCE</scope>
</reference>
<dbReference type="InterPro" id="IPR019545">
    <property type="entry name" value="DM13_domain"/>
</dbReference>
<evidence type="ECO:0000259" key="2">
    <source>
        <dbReference type="PROSITE" id="PS51549"/>
    </source>
</evidence>
<gene>
    <name evidence="3" type="ORF">MNBD_ALPHA06-644</name>
</gene>
<name>A0A3B0RQ58_9ZZZZ</name>
<feature type="coiled-coil region" evidence="1">
    <location>
        <begin position="94"/>
        <end position="163"/>
    </location>
</feature>